<dbReference type="EMBL" id="CP103423">
    <property type="protein sequence ID" value="UWD33919.1"/>
    <property type="molecule type" value="Genomic_DNA"/>
</dbReference>
<organism evidence="2 3">
    <name type="scientific">Mesomycoplasma molare</name>
    <dbReference type="NCBI Taxonomy" id="171288"/>
    <lineage>
        <taxon>Bacteria</taxon>
        <taxon>Bacillati</taxon>
        <taxon>Mycoplasmatota</taxon>
        <taxon>Mycoplasmoidales</taxon>
        <taxon>Metamycoplasmataceae</taxon>
        <taxon>Mesomycoplasma</taxon>
    </lineage>
</organism>
<reference evidence="2" key="1">
    <citation type="submission" date="2022-08" db="EMBL/GenBank/DDBJ databases">
        <title>Complete genome sequence of Mycoplasma molare type strain H 542.</title>
        <authorList>
            <person name="Spergser J."/>
        </authorList>
    </citation>
    <scope>NUCLEOTIDE SEQUENCE</scope>
    <source>
        <strain evidence="2">H 542</strain>
    </source>
</reference>
<keyword evidence="1" id="KW-0472">Membrane</keyword>
<name>A0ABY5TTC3_9BACT</name>
<keyword evidence="3" id="KW-1185">Reference proteome</keyword>
<dbReference type="NCBIfam" id="NF045848">
    <property type="entry name" value="MMCAP2_0566_fam"/>
    <property type="match status" value="1"/>
</dbReference>
<evidence type="ECO:0000313" key="3">
    <source>
        <dbReference type="Proteomes" id="UP001058364"/>
    </source>
</evidence>
<dbReference type="NCBIfam" id="NF045889">
    <property type="entry name" value="ICE_Mbov_0396_TM"/>
    <property type="match status" value="1"/>
</dbReference>
<accession>A0ABY5TTC3</accession>
<proteinExistence type="predicted"/>
<keyword evidence="1" id="KW-0812">Transmembrane</keyword>
<feature type="transmembrane region" description="Helical" evidence="1">
    <location>
        <begin position="115"/>
        <end position="133"/>
    </location>
</feature>
<protein>
    <submittedName>
        <fullName evidence="2">Uncharacterized protein</fullName>
    </submittedName>
</protein>
<gene>
    <name evidence="2" type="ORF">NX772_02295</name>
</gene>
<feature type="transmembrane region" description="Helical" evidence="1">
    <location>
        <begin position="180"/>
        <end position="200"/>
    </location>
</feature>
<feature type="transmembrane region" description="Helical" evidence="1">
    <location>
        <begin position="88"/>
        <end position="109"/>
    </location>
</feature>
<evidence type="ECO:0000256" key="1">
    <source>
        <dbReference type="SAM" id="Phobius"/>
    </source>
</evidence>
<dbReference type="Proteomes" id="UP001058364">
    <property type="component" value="Chromosome"/>
</dbReference>
<feature type="transmembrane region" description="Helical" evidence="1">
    <location>
        <begin position="6"/>
        <end position="26"/>
    </location>
</feature>
<evidence type="ECO:0000313" key="2">
    <source>
        <dbReference type="EMBL" id="UWD33919.1"/>
    </source>
</evidence>
<feature type="transmembrane region" description="Helical" evidence="1">
    <location>
        <begin position="153"/>
        <end position="174"/>
    </location>
</feature>
<sequence length="296" mass="34473">MLQKMIPALILIFGIPLLSFVVINIFNTFFNIFTISINNNQNISHNIFLSLKPQEIDLKTWKDLTIDNSFGIIPFEEYTKINISSSELLFFPSIVGITLLSIFIKNAIYLSNKTFQYFFLFLISPFVFSTMLFDGGKRFNNWNKMYFSKLISIFVYILGLKIFSFYSVIINNSINGIDNIYNFTKLSLFSILLIGGAYSISKFVKMISNLLGESHTFRSTLIENKLIYENIKEIMSQNFYSNYINKKNCVIQSLKEKNITFSKISDKELKSKNLFQTINFDNNKEFRHKRSDYAST</sequence>
<keyword evidence="1" id="KW-1133">Transmembrane helix</keyword>